<organism evidence="3 4">
    <name type="scientific">Massilia hydrophila</name>
    <dbReference type="NCBI Taxonomy" id="3044279"/>
    <lineage>
        <taxon>Bacteria</taxon>
        <taxon>Pseudomonadati</taxon>
        <taxon>Pseudomonadota</taxon>
        <taxon>Betaproteobacteria</taxon>
        <taxon>Burkholderiales</taxon>
        <taxon>Oxalobacteraceae</taxon>
        <taxon>Telluria group</taxon>
        <taxon>Massilia</taxon>
    </lineage>
</organism>
<comment type="caution">
    <text evidence="3">The sequence shown here is derived from an EMBL/GenBank/DDBJ whole genome shotgun (WGS) entry which is preliminary data.</text>
</comment>
<keyword evidence="4" id="KW-1185">Reference proteome</keyword>
<evidence type="ECO:0000313" key="3">
    <source>
        <dbReference type="EMBL" id="MCA1857048.1"/>
    </source>
</evidence>
<dbReference type="EMBL" id="JAHYBX010000005">
    <property type="protein sequence ID" value="MCA1857048.1"/>
    <property type="molecule type" value="Genomic_DNA"/>
</dbReference>
<dbReference type="CDD" id="cd00093">
    <property type="entry name" value="HTH_XRE"/>
    <property type="match status" value="1"/>
</dbReference>
<dbReference type="PANTHER" id="PTHR46558">
    <property type="entry name" value="TRACRIPTIONAL REGULATORY PROTEIN-RELATED-RELATED"/>
    <property type="match status" value="1"/>
</dbReference>
<dbReference type="Proteomes" id="UP001198602">
    <property type="component" value="Unassembled WGS sequence"/>
</dbReference>
<evidence type="ECO:0000256" key="1">
    <source>
        <dbReference type="ARBA" id="ARBA00023125"/>
    </source>
</evidence>
<reference evidence="3 4" key="1">
    <citation type="submission" date="2021-07" db="EMBL/GenBank/DDBJ databases">
        <title>Characterization of Violacein-producing bacteria and related species.</title>
        <authorList>
            <person name="Wilson H.S."/>
            <person name="De Leon M.E."/>
        </authorList>
    </citation>
    <scope>NUCLEOTIDE SEQUENCE [LARGE SCALE GENOMIC DNA]</scope>
    <source>
        <strain evidence="3 4">HSC-2F05</strain>
    </source>
</reference>
<accession>A0ABS7YBH9</accession>
<dbReference type="RefSeq" id="WP_225239294.1">
    <property type="nucleotide sequence ID" value="NZ_JAHYBX010000005.1"/>
</dbReference>
<dbReference type="InterPro" id="IPR010982">
    <property type="entry name" value="Lambda_DNA-bd_dom_sf"/>
</dbReference>
<dbReference type="PANTHER" id="PTHR46558:SF11">
    <property type="entry name" value="HTH-TYPE TRANSCRIPTIONAL REGULATOR XRE"/>
    <property type="match status" value="1"/>
</dbReference>
<dbReference type="Pfam" id="PF01381">
    <property type="entry name" value="HTH_3"/>
    <property type="match status" value="1"/>
</dbReference>
<name>A0ABS7YBH9_9BURK</name>
<proteinExistence type="predicted"/>
<dbReference type="InterPro" id="IPR001387">
    <property type="entry name" value="Cro/C1-type_HTH"/>
</dbReference>
<keyword evidence="1" id="KW-0238">DNA-binding</keyword>
<sequence length="71" mass="7677">MTEQLKTSMKVQRARLDLTQAGLAERAGVTRKSINAIETGAMVPSTVLALKLARALGVSVEELFTLEHVPE</sequence>
<gene>
    <name evidence="3" type="ORF">LE190_14090</name>
</gene>
<dbReference type="Gene3D" id="1.10.260.40">
    <property type="entry name" value="lambda repressor-like DNA-binding domains"/>
    <property type="match status" value="1"/>
</dbReference>
<feature type="domain" description="HTH cro/C1-type" evidence="2">
    <location>
        <begin position="9"/>
        <end position="63"/>
    </location>
</feature>
<evidence type="ECO:0000313" key="4">
    <source>
        <dbReference type="Proteomes" id="UP001198602"/>
    </source>
</evidence>
<dbReference type="PROSITE" id="PS50943">
    <property type="entry name" value="HTH_CROC1"/>
    <property type="match status" value="1"/>
</dbReference>
<evidence type="ECO:0000259" key="2">
    <source>
        <dbReference type="PROSITE" id="PS50943"/>
    </source>
</evidence>
<protein>
    <submittedName>
        <fullName evidence="3">Helix-turn-helix transcriptional regulator</fullName>
    </submittedName>
</protein>
<dbReference type="SUPFAM" id="SSF47413">
    <property type="entry name" value="lambda repressor-like DNA-binding domains"/>
    <property type="match status" value="1"/>
</dbReference>
<dbReference type="SMART" id="SM00530">
    <property type="entry name" value="HTH_XRE"/>
    <property type="match status" value="1"/>
</dbReference>